<reference evidence="3" key="1">
    <citation type="journal article" date="2019" name="Int. J. Syst. Evol. Microbiol.">
        <title>The Global Catalogue of Microorganisms (GCM) 10K type strain sequencing project: providing services to taxonomists for standard genome sequencing and annotation.</title>
        <authorList>
            <consortium name="The Broad Institute Genomics Platform"/>
            <consortium name="The Broad Institute Genome Sequencing Center for Infectious Disease"/>
            <person name="Wu L."/>
            <person name="Ma J."/>
        </authorList>
    </citation>
    <scope>NUCLEOTIDE SEQUENCE [LARGE SCALE GENOMIC DNA]</scope>
    <source>
        <strain evidence="3">CCUG 50349</strain>
    </source>
</reference>
<name>A0ABV9P4T8_9FLAO</name>
<organism evidence="2 3">
    <name type="scientific">Flavobacterium ponti</name>
    <dbReference type="NCBI Taxonomy" id="665133"/>
    <lineage>
        <taxon>Bacteria</taxon>
        <taxon>Pseudomonadati</taxon>
        <taxon>Bacteroidota</taxon>
        <taxon>Flavobacteriia</taxon>
        <taxon>Flavobacteriales</taxon>
        <taxon>Flavobacteriaceae</taxon>
        <taxon>Flavobacterium</taxon>
    </lineage>
</organism>
<protein>
    <submittedName>
        <fullName evidence="2">TPM domain-containing protein</fullName>
    </submittedName>
</protein>
<evidence type="ECO:0000313" key="2">
    <source>
        <dbReference type="EMBL" id="MFC4738959.1"/>
    </source>
</evidence>
<feature type="domain" description="TPM" evidence="1">
    <location>
        <begin position="4"/>
        <end position="121"/>
    </location>
</feature>
<dbReference type="PANTHER" id="PTHR30373:SF8">
    <property type="entry name" value="BLL7265 PROTEIN"/>
    <property type="match status" value="1"/>
</dbReference>
<dbReference type="Proteomes" id="UP001595885">
    <property type="component" value="Unassembled WGS sequence"/>
</dbReference>
<gene>
    <name evidence="2" type="ORF">ACFO3U_03030</name>
</gene>
<dbReference type="Pfam" id="PF04536">
    <property type="entry name" value="TPM_phosphatase"/>
    <property type="match status" value="1"/>
</dbReference>
<accession>A0ABV9P4T8</accession>
<evidence type="ECO:0000259" key="1">
    <source>
        <dbReference type="Pfam" id="PF04536"/>
    </source>
</evidence>
<dbReference type="RefSeq" id="WP_379738260.1">
    <property type="nucleotide sequence ID" value="NZ_JBHSGW010000002.1"/>
</dbReference>
<comment type="caution">
    <text evidence="2">The sequence shown here is derived from an EMBL/GenBank/DDBJ whole genome shotgun (WGS) entry which is preliminary data.</text>
</comment>
<dbReference type="EMBL" id="JBHSGW010000002">
    <property type="protein sequence ID" value="MFC4738959.1"/>
    <property type="molecule type" value="Genomic_DNA"/>
</dbReference>
<evidence type="ECO:0000313" key="3">
    <source>
        <dbReference type="Proteomes" id="UP001595885"/>
    </source>
</evidence>
<dbReference type="InterPro" id="IPR007621">
    <property type="entry name" value="TPM_dom"/>
</dbReference>
<dbReference type="PANTHER" id="PTHR30373">
    <property type="entry name" value="UPF0603 PROTEIN YGCG"/>
    <property type="match status" value="1"/>
</dbReference>
<sequence length="145" mass="16713">MSKTEDFLTSKEEEEIVEAIRIAEENTSGEIRVHIEEKSDKPSLERAKEVFNVLEMYKTEARNGVLFYINVSDHQFAILGDKGIDKVVPTGFWESTKDIVLKNFSEKKFKKGLVKGILKAGEQLKHYFPYQSDDINELPNEISRE</sequence>
<proteinExistence type="predicted"/>
<keyword evidence="3" id="KW-1185">Reference proteome</keyword>
<dbReference type="Gene3D" id="3.10.310.50">
    <property type="match status" value="1"/>
</dbReference>